<dbReference type="EMBL" id="JBHRVA010000002">
    <property type="protein sequence ID" value="MFC3301544.1"/>
    <property type="molecule type" value="Genomic_DNA"/>
</dbReference>
<sequence>MSWPVSVLTNPNARALPFIGTAWACATIPALIIVLALEQVVPAAWTDAANEAIIPENVPPAMLAFGFVVFAPIVETAFMAVLYAILGLFRLPVRVQIGVTILLAAIAHGAQAIMWAAGPAWIFFILAVVWFTKRQKSWGEAFAFTTIVHALNNAVPSVGLFFPELAGTA</sequence>
<organism evidence="2 3">
    <name type="scientific">Parvularcula lutaonensis</name>
    <dbReference type="NCBI Taxonomy" id="491923"/>
    <lineage>
        <taxon>Bacteria</taxon>
        <taxon>Pseudomonadati</taxon>
        <taxon>Pseudomonadota</taxon>
        <taxon>Alphaproteobacteria</taxon>
        <taxon>Parvularculales</taxon>
        <taxon>Parvularculaceae</taxon>
        <taxon>Parvularcula</taxon>
    </lineage>
</organism>
<evidence type="ECO:0000256" key="1">
    <source>
        <dbReference type="SAM" id="Phobius"/>
    </source>
</evidence>
<feature type="transmembrane region" description="Helical" evidence="1">
    <location>
        <begin position="61"/>
        <end position="84"/>
    </location>
</feature>
<comment type="caution">
    <text evidence="2">The sequence shown here is derived from an EMBL/GenBank/DDBJ whole genome shotgun (WGS) entry which is preliminary data.</text>
</comment>
<dbReference type="RefSeq" id="WP_189572729.1">
    <property type="nucleotide sequence ID" value="NZ_BMXU01000001.1"/>
</dbReference>
<dbReference type="Proteomes" id="UP001595607">
    <property type="component" value="Unassembled WGS sequence"/>
</dbReference>
<proteinExistence type="predicted"/>
<protein>
    <recommendedName>
        <fullName evidence="4">CPBP family intramembrane metalloprotease</fullName>
    </recommendedName>
</protein>
<keyword evidence="1" id="KW-0812">Transmembrane</keyword>
<reference evidence="3" key="1">
    <citation type="journal article" date="2019" name="Int. J. Syst. Evol. Microbiol.">
        <title>The Global Catalogue of Microorganisms (GCM) 10K type strain sequencing project: providing services to taxonomists for standard genome sequencing and annotation.</title>
        <authorList>
            <consortium name="The Broad Institute Genomics Platform"/>
            <consortium name="The Broad Institute Genome Sequencing Center for Infectious Disease"/>
            <person name="Wu L."/>
            <person name="Ma J."/>
        </authorList>
    </citation>
    <scope>NUCLEOTIDE SEQUENCE [LARGE SCALE GENOMIC DNA]</scope>
    <source>
        <strain evidence="3">KCTC 22245</strain>
    </source>
</reference>
<keyword evidence="1" id="KW-1133">Transmembrane helix</keyword>
<evidence type="ECO:0000313" key="3">
    <source>
        <dbReference type="Proteomes" id="UP001595607"/>
    </source>
</evidence>
<name>A0ABV7M810_9PROT</name>
<keyword evidence="1" id="KW-0472">Membrane</keyword>
<feature type="transmembrane region" description="Helical" evidence="1">
    <location>
        <begin position="21"/>
        <end position="41"/>
    </location>
</feature>
<keyword evidence="3" id="KW-1185">Reference proteome</keyword>
<accession>A0ABV7M810</accession>
<evidence type="ECO:0000313" key="2">
    <source>
        <dbReference type="EMBL" id="MFC3301544.1"/>
    </source>
</evidence>
<feature type="transmembrane region" description="Helical" evidence="1">
    <location>
        <begin position="113"/>
        <end position="132"/>
    </location>
</feature>
<evidence type="ECO:0008006" key="4">
    <source>
        <dbReference type="Google" id="ProtNLM"/>
    </source>
</evidence>
<gene>
    <name evidence="2" type="ORF">ACFONP_02210</name>
</gene>